<proteinExistence type="predicted"/>
<reference evidence="1 2" key="1">
    <citation type="submission" date="2021-06" db="EMBL/GenBank/DDBJ databases">
        <title>Caerostris extrusa draft genome.</title>
        <authorList>
            <person name="Kono N."/>
            <person name="Arakawa K."/>
        </authorList>
    </citation>
    <scope>NUCLEOTIDE SEQUENCE [LARGE SCALE GENOMIC DNA]</scope>
</reference>
<sequence>MRNVPKWQSKFTKIVQPSHIANTPIKFTQLKWSTIPPAPGTEIPITHLERRTSGEGTRTFVRINFDFAKLLLNQFVPRQSKRKGPSI</sequence>
<dbReference type="EMBL" id="BPLR01010262">
    <property type="protein sequence ID" value="GIY38130.1"/>
    <property type="molecule type" value="Genomic_DNA"/>
</dbReference>
<gene>
    <name evidence="1" type="ORF">CEXT_371231</name>
</gene>
<accession>A0AAV4SVL6</accession>
<name>A0AAV4SVL6_CAEEX</name>
<evidence type="ECO:0008006" key="3">
    <source>
        <dbReference type="Google" id="ProtNLM"/>
    </source>
</evidence>
<dbReference type="AlphaFoldDB" id="A0AAV4SVL6"/>
<dbReference type="Proteomes" id="UP001054945">
    <property type="component" value="Unassembled WGS sequence"/>
</dbReference>
<comment type="caution">
    <text evidence="1">The sequence shown here is derived from an EMBL/GenBank/DDBJ whole genome shotgun (WGS) entry which is preliminary data.</text>
</comment>
<keyword evidence="2" id="KW-1185">Reference proteome</keyword>
<protein>
    <recommendedName>
        <fullName evidence="3">Ribosomal protein S19</fullName>
    </recommendedName>
</protein>
<organism evidence="1 2">
    <name type="scientific">Caerostris extrusa</name>
    <name type="common">Bark spider</name>
    <name type="synonym">Caerostris bankana</name>
    <dbReference type="NCBI Taxonomy" id="172846"/>
    <lineage>
        <taxon>Eukaryota</taxon>
        <taxon>Metazoa</taxon>
        <taxon>Ecdysozoa</taxon>
        <taxon>Arthropoda</taxon>
        <taxon>Chelicerata</taxon>
        <taxon>Arachnida</taxon>
        <taxon>Araneae</taxon>
        <taxon>Araneomorphae</taxon>
        <taxon>Entelegynae</taxon>
        <taxon>Araneoidea</taxon>
        <taxon>Araneidae</taxon>
        <taxon>Caerostris</taxon>
    </lineage>
</organism>
<evidence type="ECO:0000313" key="1">
    <source>
        <dbReference type="EMBL" id="GIY38130.1"/>
    </source>
</evidence>
<evidence type="ECO:0000313" key="2">
    <source>
        <dbReference type="Proteomes" id="UP001054945"/>
    </source>
</evidence>